<name>A0A9J7BNK3_9BACT</name>
<proteinExistence type="predicted"/>
<protein>
    <recommendedName>
        <fullName evidence="1">TonB-dependent transporter Oar-like beta-barrel domain-containing protein</fullName>
    </recommendedName>
</protein>
<evidence type="ECO:0000259" key="1">
    <source>
        <dbReference type="Pfam" id="PF25183"/>
    </source>
</evidence>
<dbReference type="SUPFAM" id="SSF56935">
    <property type="entry name" value="Porins"/>
    <property type="match status" value="1"/>
</dbReference>
<dbReference type="AlphaFoldDB" id="A0A9J7BNK3"/>
<accession>A0A9J7BNK3</accession>
<dbReference type="EMBL" id="CP093313">
    <property type="protein sequence ID" value="UWZ84304.1"/>
    <property type="molecule type" value="Genomic_DNA"/>
</dbReference>
<gene>
    <name evidence="2" type="ORF">MOP44_27630</name>
</gene>
<sequence length="917" mass="100375">MNEATISSIRLVDSRGSAFPMSATAQTRSGSDQTAGRLHGNAFFFGRQGLLDARNPFTQWVKETAPATATTVPVFTPFLYSPDDHRTRWGLGLGGPLRRNKLFWFAEFDREQRDHPAVATVRHPDNFFAQPSNDELQVLSARLGLTAADPIAAGLTAYSSMLETLAGLLGPTPRTSTENAAFARIDWNAVERHRFTVQAAGTQWNSPGGGLQRLSENYGSHSFGASTGNSLWLLATWTASLSPSLMLETQGSIGRHLLTHPPGTPSPFEQTLNINPWGQLPQMVVDSSYGFSIGNPARFGAGSYPDEHTYAARETVHWMHAGFLFRGGFALRHDADATSFVRNHTGTYHYARLQNFVSDALAFEKYGLADALNPMHQHNCDQRGKAWRDADNQLHGVGYLPCYSWYSQTLGPTQWHLETNDWTGFTAAQWKPGKSLLVTAGLSWNRQQMPPPIALVANPDLPAAGHLPSLGNEWSPRVGLAWGTHESHIPVVRLGYGMYYGRTSNSVLESALTQTGSPKGDLNLFARPTDNLPDKTGGAPPFPYVLAASNGLTQKPGAVEIAPTYRNAEVHQAVAAVEEELPGRVLISVGALASLGRRLPVTADTNFDPALNPGTITYTVTDSTGKGPLKSPQITVPFFASWPAGGADGGRLNPNYQQITQLTSRANSTYEAAMLRLSRSGRRGLSLNLRYTYAHAMDWNPDEGVLRGRASVLDPLDFQQEYGVSDLDIRHTLAAYGVWHSPWKLHGPAAHFANGWMLSGIGQYHSGLPYTMRTSGTLAQQYVDGGLVEALGPGMNGYGGANRVYGVGRNTYRYPATWKADMRLGKRFSLGGQRELEFLAQTFNLFNHQNVTELETTGYYVDSSTAAGSLPKLNFLTGAKPGQTEFGQPLNINATDNYRERQFDFGIRLRFHHDFVD</sequence>
<feature type="domain" description="TonB-dependent transporter Oar-like beta-barrel" evidence="1">
    <location>
        <begin position="27"/>
        <end position="867"/>
    </location>
</feature>
<dbReference type="Proteomes" id="UP001059380">
    <property type="component" value="Chromosome"/>
</dbReference>
<reference evidence="2" key="1">
    <citation type="submission" date="2021-04" db="EMBL/GenBank/DDBJ databases">
        <title>Phylogenetic analysis of Acidobacteriaceae.</title>
        <authorList>
            <person name="Qiu L."/>
            <person name="Zhang Q."/>
        </authorList>
    </citation>
    <scope>NUCLEOTIDE SEQUENCE</scope>
    <source>
        <strain evidence="2">DSM 25168</strain>
    </source>
</reference>
<evidence type="ECO:0000313" key="3">
    <source>
        <dbReference type="Proteomes" id="UP001059380"/>
    </source>
</evidence>
<dbReference type="KEGG" id="orp:MOP44_27630"/>
<dbReference type="Pfam" id="PF25183">
    <property type="entry name" value="OMP_b-brl_4"/>
    <property type="match status" value="1"/>
</dbReference>
<keyword evidence="3" id="KW-1185">Reference proteome</keyword>
<dbReference type="InterPro" id="IPR057601">
    <property type="entry name" value="Oar-like_b-barrel"/>
</dbReference>
<organism evidence="2 3">
    <name type="scientific">Occallatibacter riparius</name>
    <dbReference type="NCBI Taxonomy" id="1002689"/>
    <lineage>
        <taxon>Bacteria</taxon>
        <taxon>Pseudomonadati</taxon>
        <taxon>Acidobacteriota</taxon>
        <taxon>Terriglobia</taxon>
        <taxon>Terriglobales</taxon>
        <taxon>Acidobacteriaceae</taxon>
        <taxon>Occallatibacter</taxon>
    </lineage>
</organism>
<evidence type="ECO:0000313" key="2">
    <source>
        <dbReference type="EMBL" id="UWZ84304.1"/>
    </source>
</evidence>